<dbReference type="InterPro" id="IPR016181">
    <property type="entry name" value="Acyl_CoA_acyltransferase"/>
</dbReference>
<dbReference type="EMBL" id="CP070496">
    <property type="protein sequence ID" value="QSB04624.1"/>
    <property type="molecule type" value="Genomic_DNA"/>
</dbReference>
<accession>A0A895XH00</accession>
<sequence length="179" mass="19575">MPTLTDPDVTYQAAFLSSWDDFAAAGEEADQLMGAWSSRNIDYTRDLLATEDGFTMLVADLLSDRSEIPESSSMVPHSALWWVEGDRWIGRTSIRHELNGFLLEMGGHIGYSVRPGERGKGHATAILAASLAYAAGLGIEEVLVTCSDDNIASRRTIEANGGALEDERHGRLRYWIATA</sequence>
<dbReference type="Pfam" id="PF13302">
    <property type="entry name" value="Acetyltransf_3"/>
    <property type="match status" value="1"/>
</dbReference>
<dbReference type="Proteomes" id="UP000662939">
    <property type="component" value="Chromosome"/>
</dbReference>
<dbReference type="KEGG" id="nav:JQS30_12700"/>
<evidence type="ECO:0000313" key="2">
    <source>
        <dbReference type="EMBL" id="QSB04624.1"/>
    </source>
</evidence>
<dbReference type="PANTHER" id="PTHR39173">
    <property type="entry name" value="ACETYLTRANSFERASE"/>
    <property type="match status" value="1"/>
</dbReference>
<reference evidence="2" key="1">
    <citation type="submission" date="2021-02" db="EMBL/GenBank/DDBJ databases">
        <title>Natronoglycomyces albus gen. nov., sp. nov, a haloalkaliphilic actinobacterium from a soda solonchak soil.</title>
        <authorList>
            <person name="Sorokin D.Y."/>
            <person name="Khijniak T.V."/>
            <person name="Zakharycheva A.P."/>
            <person name="Boueva O.V."/>
            <person name="Ariskina E.V."/>
            <person name="Hahnke R.L."/>
            <person name="Bunk B."/>
            <person name="Sproer C."/>
            <person name="Schumann P."/>
            <person name="Evtushenko L.I."/>
            <person name="Kublanov I.V."/>
        </authorList>
    </citation>
    <scope>NUCLEOTIDE SEQUENCE</scope>
    <source>
        <strain evidence="2">DSM 106290</strain>
    </source>
</reference>
<organism evidence="2 3">
    <name type="scientific">Natronoglycomyces albus</name>
    <dbReference type="NCBI Taxonomy" id="2811108"/>
    <lineage>
        <taxon>Bacteria</taxon>
        <taxon>Bacillati</taxon>
        <taxon>Actinomycetota</taxon>
        <taxon>Actinomycetes</taxon>
        <taxon>Glycomycetales</taxon>
        <taxon>Glycomycetaceae</taxon>
        <taxon>Natronoglycomyces</taxon>
    </lineage>
</organism>
<keyword evidence="3" id="KW-1185">Reference proteome</keyword>
<dbReference type="RefSeq" id="WP_213170621.1">
    <property type="nucleotide sequence ID" value="NZ_CP070496.1"/>
</dbReference>
<protein>
    <submittedName>
        <fullName evidence="2">GNAT family N-acetyltransferase</fullName>
    </submittedName>
</protein>
<evidence type="ECO:0000259" key="1">
    <source>
        <dbReference type="PROSITE" id="PS51186"/>
    </source>
</evidence>
<feature type="domain" description="N-acetyltransferase" evidence="1">
    <location>
        <begin position="41"/>
        <end position="179"/>
    </location>
</feature>
<dbReference type="PROSITE" id="PS51186">
    <property type="entry name" value="GNAT"/>
    <property type="match status" value="1"/>
</dbReference>
<proteinExistence type="predicted"/>
<dbReference type="GO" id="GO:0016747">
    <property type="term" value="F:acyltransferase activity, transferring groups other than amino-acyl groups"/>
    <property type="evidence" value="ECO:0007669"/>
    <property type="project" value="InterPro"/>
</dbReference>
<dbReference type="SUPFAM" id="SSF55729">
    <property type="entry name" value="Acyl-CoA N-acyltransferases (Nat)"/>
    <property type="match status" value="1"/>
</dbReference>
<dbReference type="Gene3D" id="3.40.630.30">
    <property type="match status" value="1"/>
</dbReference>
<evidence type="ECO:0000313" key="3">
    <source>
        <dbReference type="Proteomes" id="UP000662939"/>
    </source>
</evidence>
<dbReference type="AlphaFoldDB" id="A0A895XH00"/>
<name>A0A895XH00_9ACTN</name>
<dbReference type="InterPro" id="IPR000182">
    <property type="entry name" value="GNAT_dom"/>
</dbReference>
<gene>
    <name evidence="2" type="ORF">JQS30_12700</name>
</gene>
<dbReference type="PANTHER" id="PTHR39173:SF1">
    <property type="entry name" value="ACETYLTRANSFERASE"/>
    <property type="match status" value="1"/>
</dbReference>